<dbReference type="AlphaFoldDB" id="A0A068X4Y6"/>
<organism evidence="1">
    <name type="scientific">Echinococcus granulosus</name>
    <name type="common">Hydatid tapeworm</name>
    <dbReference type="NCBI Taxonomy" id="6210"/>
    <lineage>
        <taxon>Eukaryota</taxon>
        <taxon>Metazoa</taxon>
        <taxon>Spiralia</taxon>
        <taxon>Lophotrochozoa</taxon>
        <taxon>Platyhelminthes</taxon>
        <taxon>Cestoda</taxon>
        <taxon>Eucestoda</taxon>
        <taxon>Cyclophyllidea</taxon>
        <taxon>Taeniidae</taxon>
        <taxon>Echinococcus</taxon>
        <taxon>Echinococcus granulosus group</taxon>
    </lineage>
</organism>
<dbReference type="WBParaSite" id="EgrG_002059300">
    <property type="protein sequence ID" value="EgrG_002059300"/>
    <property type="gene ID" value="EgrG_002059300"/>
</dbReference>
<gene>
    <name evidence="1" type="ORF">EgrG_002059300</name>
</gene>
<proteinExistence type="predicted"/>
<dbReference type="Proteomes" id="UP000492820">
    <property type="component" value="Unassembled WGS sequence"/>
</dbReference>
<protein>
    <submittedName>
        <fullName evidence="1 3">Poly (ADP ribose) polymerase</fullName>
    </submittedName>
</protein>
<name>A0A068X4Y6_ECHGR</name>
<sequence length="165" mass="17756">MCNAFLLYIVATTAWEEGNLAGFLAQGPRITPPITPSLSLRANPLELVLDLISASWSCLCLCEVALGEVHDCFIATTAAKVALSSFCADVFYREICKSSFANVGTASLNVASNYKEPETGVVHPIDQLVDFAGIDSDLLCNEYLAHGTGQIKQLSLVWINLQITS</sequence>
<accession>A0A068X4Y6</accession>
<dbReference type="EMBL" id="LK028717">
    <property type="protein sequence ID" value="CDS25094.1"/>
    <property type="molecule type" value="Genomic_DNA"/>
</dbReference>
<reference evidence="1 2" key="1">
    <citation type="journal article" date="2013" name="Nature">
        <title>The genomes of four tapeworm species reveal adaptations to parasitism.</title>
        <authorList>
            <person name="Tsai I.J."/>
            <person name="Zarowiecki M."/>
            <person name="Holroyd N."/>
            <person name="Garciarrubio A."/>
            <person name="Sanchez-Flores A."/>
            <person name="Brooks K.L."/>
            <person name="Tracey A."/>
            <person name="Bobes R.J."/>
            <person name="Fragoso G."/>
            <person name="Sciutto E."/>
            <person name="Aslett M."/>
            <person name="Beasley H."/>
            <person name="Bennett H.M."/>
            <person name="Cai J."/>
            <person name="Camicia F."/>
            <person name="Clark R."/>
            <person name="Cucher M."/>
            <person name="De Silva N."/>
            <person name="Day T.A."/>
            <person name="Deplazes P."/>
            <person name="Estrada K."/>
            <person name="Fernandez C."/>
            <person name="Holland P.W."/>
            <person name="Hou J."/>
            <person name="Hu S."/>
            <person name="Huckvale T."/>
            <person name="Hung S.S."/>
            <person name="Kamenetzky L."/>
            <person name="Keane J.A."/>
            <person name="Kiss F."/>
            <person name="Koziol U."/>
            <person name="Lambert O."/>
            <person name="Liu K."/>
            <person name="Luo X."/>
            <person name="Luo Y."/>
            <person name="Macchiaroli N."/>
            <person name="Nichol S."/>
            <person name="Paps J."/>
            <person name="Parkinson J."/>
            <person name="Pouchkina-Stantcheva N."/>
            <person name="Riddiford N."/>
            <person name="Rosenzvit M."/>
            <person name="Salinas G."/>
            <person name="Wasmuth J.D."/>
            <person name="Zamanian M."/>
            <person name="Zheng Y."/>
            <person name="Cai X."/>
            <person name="Soberon X."/>
            <person name="Olson P.D."/>
            <person name="Laclette J.P."/>
            <person name="Brehm K."/>
            <person name="Berriman M."/>
            <person name="Garciarrubio A."/>
            <person name="Bobes R.J."/>
            <person name="Fragoso G."/>
            <person name="Sanchez-Flores A."/>
            <person name="Estrada K."/>
            <person name="Cevallos M.A."/>
            <person name="Morett E."/>
            <person name="Gonzalez V."/>
            <person name="Portillo T."/>
            <person name="Ochoa-Leyva A."/>
            <person name="Jose M.V."/>
            <person name="Sciutto E."/>
            <person name="Landa A."/>
            <person name="Jimenez L."/>
            <person name="Valdes V."/>
            <person name="Carrero J.C."/>
            <person name="Larralde C."/>
            <person name="Morales-Montor J."/>
            <person name="Limon-Lason J."/>
            <person name="Soberon X."/>
            <person name="Laclette J.P."/>
        </authorList>
    </citation>
    <scope>NUCLEOTIDE SEQUENCE [LARGE SCALE GENOMIC DNA]</scope>
</reference>
<reference evidence="1" key="2">
    <citation type="submission" date="2014-06" db="EMBL/GenBank/DDBJ databases">
        <authorList>
            <person name="Aslett M."/>
        </authorList>
    </citation>
    <scope>NUCLEOTIDE SEQUENCE</scope>
</reference>
<evidence type="ECO:0000313" key="3">
    <source>
        <dbReference type="WBParaSite" id="EgrG_002059300"/>
    </source>
</evidence>
<reference evidence="3" key="3">
    <citation type="submission" date="2020-10" db="UniProtKB">
        <authorList>
            <consortium name="WormBaseParasite"/>
        </authorList>
    </citation>
    <scope>IDENTIFICATION</scope>
</reference>
<evidence type="ECO:0000313" key="2">
    <source>
        <dbReference type="Proteomes" id="UP000492820"/>
    </source>
</evidence>
<evidence type="ECO:0000313" key="1">
    <source>
        <dbReference type="EMBL" id="CDS25094.1"/>
    </source>
</evidence>